<dbReference type="CDD" id="cd06550">
    <property type="entry name" value="TM_ABC_iron-siderophores_like"/>
    <property type="match status" value="1"/>
</dbReference>
<dbReference type="RefSeq" id="WP_378127111.1">
    <property type="nucleotide sequence ID" value="NZ_JBHSED010000035.1"/>
</dbReference>
<organism evidence="9 10">
    <name type="scientific">Cohnella boryungensis</name>
    <dbReference type="NCBI Taxonomy" id="768479"/>
    <lineage>
        <taxon>Bacteria</taxon>
        <taxon>Bacillati</taxon>
        <taxon>Bacillota</taxon>
        <taxon>Bacilli</taxon>
        <taxon>Bacillales</taxon>
        <taxon>Paenibacillaceae</taxon>
        <taxon>Cohnella</taxon>
    </lineage>
</organism>
<comment type="similarity">
    <text evidence="2">Belongs to the binding-protein-dependent transport system permease family. FecCD subfamily.</text>
</comment>
<evidence type="ECO:0000256" key="4">
    <source>
        <dbReference type="ARBA" id="ARBA00022475"/>
    </source>
</evidence>
<evidence type="ECO:0000256" key="6">
    <source>
        <dbReference type="ARBA" id="ARBA00022989"/>
    </source>
</evidence>
<dbReference type="Pfam" id="PF01032">
    <property type="entry name" value="FecCD"/>
    <property type="match status" value="1"/>
</dbReference>
<feature type="transmembrane region" description="Helical" evidence="8">
    <location>
        <begin position="198"/>
        <end position="216"/>
    </location>
</feature>
<keyword evidence="7 8" id="KW-0472">Membrane</keyword>
<evidence type="ECO:0000256" key="7">
    <source>
        <dbReference type="ARBA" id="ARBA00023136"/>
    </source>
</evidence>
<feature type="transmembrane region" description="Helical" evidence="8">
    <location>
        <begin position="241"/>
        <end position="268"/>
    </location>
</feature>
<comment type="subcellular location">
    <subcellularLocation>
        <location evidence="1">Cell membrane</location>
        <topology evidence="1">Multi-pass membrane protein</topology>
    </subcellularLocation>
</comment>
<name>A0ABV8SD59_9BACL</name>
<feature type="transmembrane region" description="Helical" evidence="8">
    <location>
        <begin position="309"/>
        <end position="330"/>
    </location>
</feature>
<evidence type="ECO:0000256" key="2">
    <source>
        <dbReference type="ARBA" id="ARBA00007935"/>
    </source>
</evidence>
<protein>
    <submittedName>
        <fullName evidence="9">FecCD family ABC transporter permease</fullName>
    </submittedName>
</protein>
<dbReference type="Gene3D" id="1.10.3470.10">
    <property type="entry name" value="ABC transporter involved in vitamin B12 uptake, BtuC"/>
    <property type="match status" value="1"/>
</dbReference>
<dbReference type="Proteomes" id="UP001595755">
    <property type="component" value="Unassembled WGS sequence"/>
</dbReference>
<evidence type="ECO:0000256" key="3">
    <source>
        <dbReference type="ARBA" id="ARBA00022448"/>
    </source>
</evidence>
<dbReference type="PANTHER" id="PTHR30472">
    <property type="entry name" value="FERRIC ENTEROBACTIN TRANSPORT SYSTEM PERMEASE PROTEIN"/>
    <property type="match status" value="1"/>
</dbReference>
<dbReference type="PANTHER" id="PTHR30472:SF24">
    <property type="entry name" value="FERRIC ENTEROBACTIN TRANSPORT SYSTEM PERMEASE PROTEIN FEPG"/>
    <property type="match status" value="1"/>
</dbReference>
<dbReference type="EMBL" id="JBHSED010000035">
    <property type="protein sequence ID" value="MFC4304907.1"/>
    <property type="molecule type" value="Genomic_DNA"/>
</dbReference>
<dbReference type="InterPro" id="IPR000522">
    <property type="entry name" value="ABC_transptr_permease_BtuC"/>
</dbReference>
<accession>A0ABV8SD59</accession>
<feature type="transmembrane region" description="Helical" evidence="8">
    <location>
        <begin position="12"/>
        <end position="32"/>
    </location>
</feature>
<evidence type="ECO:0000256" key="5">
    <source>
        <dbReference type="ARBA" id="ARBA00022692"/>
    </source>
</evidence>
<keyword evidence="5 8" id="KW-0812">Transmembrane</keyword>
<sequence length="335" mass="35202">MAISMMKGRSPFLLFLLVLGILNVLVLFLQIIKGDFPIPVAEALKAIAGGGSERFDLVVNRFRFPRALVAFLAGAGLALSGAILQGVTRNPLASPGVLGLNSGAALVTVSCTVLFPSIPVALLPLAAFAGAFAAGLLSYLLAWRRGLSPVRLVLVGVGIAASAGAIVSFLLTFSDLTQAKRAVIWMSGSVYGRSWEHFWPMLPWQVGAVVIVLLLARRLDVLQLGDPIAAGLGMRLERTRALLLVVAVASAGAAVAMAGTISFVGLMAPHLARYMVGSRSIRMVPVAILTGGLLVNTADLLGRTLVTPLEIPCGILIAVIGAPYMIYLLFKKRNQ</sequence>
<keyword evidence="6 8" id="KW-1133">Transmembrane helix</keyword>
<proteinExistence type="inferred from homology"/>
<keyword evidence="3" id="KW-0813">Transport</keyword>
<keyword evidence="4" id="KW-1003">Cell membrane</keyword>
<evidence type="ECO:0000313" key="10">
    <source>
        <dbReference type="Proteomes" id="UP001595755"/>
    </source>
</evidence>
<reference evidence="10" key="1">
    <citation type="journal article" date="2019" name="Int. J. Syst. Evol. Microbiol.">
        <title>The Global Catalogue of Microorganisms (GCM) 10K type strain sequencing project: providing services to taxonomists for standard genome sequencing and annotation.</title>
        <authorList>
            <consortium name="The Broad Institute Genomics Platform"/>
            <consortium name="The Broad Institute Genome Sequencing Center for Infectious Disease"/>
            <person name="Wu L."/>
            <person name="Ma J."/>
        </authorList>
    </citation>
    <scope>NUCLEOTIDE SEQUENCE [LARGE SCALE GENOMIC DNA]</scope>
    <source>
        <strain evidence="10">CGMCC 4.1641</strain>
    </source>
</reference>
<keyword evidence="10" id="KW-1185">Reference proteome</keyword>
<gene>
    <name evidence="9" type="ORF">ACFO1S_15865</name>
</gene>
<dbReference type="SUPFAM" id="SSF81345">
    <property type="entry name" value="ABC transporter involved in vitamin B12 uptake, BtuC"/>
    <property type="match status" value="1"/>
</dbReference>
<feature type="transmembrane region" description="Helical" evidence="8">
    <location>
        <begin position="152"/>
        <end position="173"/>
    </location>
</feature>
<comment type="caution">
    <text evidence="9">The sequence shown here is derived from an EMBL/GenBank/DDBJ whole genome shotgun (WGS) entry which is preliminary data.</text>
</comment>
<evidence type="ECO:0000313" key="9">
    <source>
        <dbReference type="EMBL" id="MFC4304907.1"/>
    </source>
</evidence>
<feature type="transmembrane region" description="Helical" evidence="8">
    <location>
        <begin position="96"/>
        <end position="115"/>
    </location>
</feature>
<dbReference type="InterPro" id="IPR037294">
    <property type="entry name" value="ABC_BtuC-like"/>
</dbReference>
<feature type="transmembrane region" description="Helical" evidence="8">
    <location>
        <begin position="121"/>
        <end position="140"/>
    </location>
</feature>
<evidence type="ECO:0000256" key="8">
    <source>
        <dbReference type="SAM" id="Phobius"/>
    </source>
</evidence>
<evidence type="ECO:0000256" key="1">
    <source>
        <dbReference type="ARBA" id="ARBA00004651"/>
    </source>
</evidence>
<feature type="transmembrane region" description="Helical" evidence="8">
    <location>
        <begin position="64"/>
        <end position="84"/>
    </location>
</feature>